<dbReference type="PANTHER" id="PTHR33608">
    <property type="entry name" value="BLL2464 PROTEIN"/>
    <property type="match status" value="1"/>
</dbReference>
<feature type="transmembrane region" description="Helical" evidence="2">
    <location>
        <begin position="36"/>
        <end position="58"/>
    </location>
</feature>
<accession>A0A1S1YV24</accession>
<dbReference type="OrthoDB" id="845740at2"/>
<dbReference type="InterPro" id="IPR002881">
    <property type="entry name" value="DUF58"/>
</dbReference>
<dbReference type="PANTHER" id="PTHR33608:SF3">
    <property type="entry name" value="SLR2013 PROTEIN"/>
    <property type="match status" value="1"/>
</dbReference>
<keyword evidence="1" id="KW-0175">Coiled coil</keyword>
<evidence type="ECO:0000313" key="4">
    <source>
        <dbReference type="EMBL" id="OHX64713.1"/>
    </source>
</evidence>
<gene>
    <name evidence="4" type="ORF">NH26_24430</name>
</gene>
<keyword evidence="2" id="KW-1133">Transmembrane helix</keyword>
<comment type="caution">
    <text evidence="4">The sequence shown here is derived from an EMBL/GenBank/DDBJ whole genome shotgun (WGS) entry which is preliminary data.</text>
</comment>
<evidence type="ECO:0000313" key="5">
    <source>
        <dbReference type="Proteomes" id="UP000179797"/>
    </source>
</evidence>
<dbReference type="STRING" id="915059.NH26_24430"/>
<feature type="transmembrane region" description="Helical" evidence="2">
    <location>
        <begin position="12"/>
        <end position="30"/>
    </location>
</feature>
<keyword evidence="5" id="KW-1185">Reference proteome</keyword>
<dbReference type="Proteomes" id="UP000179797">
    <property type="component" value="Unassembled WGS sequence"/>
</dbReference>
<keyword evidence="2" id="KW-0812">Transmembrane</keyword>
<dbReference type="RefSeq" id="WP_044217353.1">
    <property type="nucleotide sequence ID" value="NZ_JRYR02000002.1"/>
</dbReference>
<dbReference type="SUPFAM" id="SSF53300">
    <property type="entry name" value="vWA-like"/>
    <property type="match status" value="1"/>
</dbReference>
<protein>
    <recommendedName>
        <fullName evidence="3">DUF58 domain-containing protein</fullName>
    </recommendedName>
</protein>
<evidence type="ECO:0000256" key="2">
    <source>
        <dbReference type="SAM" id="Phobius"/>
    </source>
</evidence>
<organism evidence="4 5">
    <name type="scientific">Flammeovirga pacifica</name>
    <dbReference type="NCBI Taxonomy" id="915059"/>
    <lineage>
        <taxon>Bacteria</taxon>
        <taxon>Pseudomonadati</taxon>
        <taxon>Bacteroidota</taxon>
        <taxon>Cytophagia</taxon>
        <taxon>Cytophagales</taxon>
        <taxon>Flammeovirgaceae</taxon>
        <taxon>Flammeovirga</taxon>
    </lineage>
</organism>
<proteinExistence type="predicted"/>
<dbReference type="Pfam" id="PF01882">
    <property type="entry name" value="DUF58"/>
    <property type="match status" value="1"/>
</dbReference>
<sequence>MKFYKQLFFSERFFLCGGGLVFLFLLSYFLPVLLSLGYVFLLIFTLLSLFDIVLIFSIKHQVKAERYTPERISNGEDNPIKIRIENRSRLKVNIELIDEAPIEFQLRDLRFPITLSPKEENNIQYLVRPTKRGEYFFGDLILFIKSQLGLVRRKVSQHCEIKSVKVYPSFQKLKKFELMALHTGHIDGGIKKVRKIGQQKEFDQIKEYVAGDDFRTINWMATARSQQLMVNHYQDEKAQEVYAVLDMGRSMKMPFNGMTLLDYSINAALVLLHIAQIKQDQIGVAAFDYQHQNFLKAKRQSGQMKYVMEQLYNLDPSYKETDFGNISTLLRKQIKHRSMLIFFTNITHKESLEHKLPYLRRLAKKHLLVVVLFEDSEISEAIQAKVENLEGIYNKALQEENILERRTIARQLHQNGIHTILTKPENLTVDTINKYLEVKARGLL</sequence>
<keyword evidence="2" id="KW-0472">Membrane</keyword>
<evidence type="ECO:0000256" key="1">
    <source>
        <dbReference type="SAM" id="Coils"/>
    </source>
</evidence>
<dbReference type="AlphaFoldDB" id="A0A1S1YV24"/>
<dbReference type="InterPro" id="IPR036465">
    <property type="entry name" value="vWFA_dom_sf"/>
</dbReference>
<feature type="coiled-coil region" evidence="1">
    <location>
        <begin position="379"/>
        <end position="406"/>
    </location>
</feature>
<name>A0A1S1YV24_FLAPC</name>
<dbReference type="EMBL" id="JRYR02000002">
    <property type="protein sequence ID" value="OHX64713.1"/>
    <property type="molecule type" value="Genomic_DNA"/>
</dbReference>
<evidence type="ECO:0000259" key="3">
    <source>
        <dbReference type="Pfam" id="PF01882"/>
    </source>
</evidence>
<feature type="domain" description="DUF58" evidence="3">
    <location>
        <begin position="205"/>
        <end position="376"/>
    </location>
</feature>
<reference evidence="4 5" key="1">
    <citation type="journal article" date="2012" name="Int. J. Syst. Evol. Microbiol.">
        <title>Flammeovirga pacifica sp. nov., isolated from deep-sea sediment.</title>
        <authorList>
            <person name="Xu H."/>
            <person name="Fu Y."/>
            <person name="Yang N."/>
            <person name="Ding Z."/>
            <person name="Lai Q."/>
            <person name="Zeng R."/>
        </authorList>
    </citation>
    <scope>NUCLEOTIDE SEQUENCE [LARGE SCALE GENOMIC DNA]</scope>
    <source>
        <strain evidence="5">DSM 24597 / LMG 26175 / WPAGA1</strain>
    </source>
</reference>